<dbReference type="Proteomes" id="UP000002084">
    <property type="component" value="Chromosome"/>
</dbReference>
<dbReference type="EMBL" id="CP000880">
    <property type="protein sequence ID" value="ABX21550.1"/>
    <property type="molecule type" value="Genomic_DNA"/>
</dbReference>
<accession>A9MFE5</accession>
<protein>
    <submittedName>
        <fullName evidence="2">Uncharacterized protein</fullName>
    </submittedName>
</protein>
<proteinExistence type="predicted"/>
<evidence type="ECO:0000313" key="3">
    <source>
        <dbReference type="Proteomes" id="UP000002084"/>
    </source>
</evidence>
<gene>
    <name evidence="2" type="ordered locus">SARI_01658</name>
</gene>
<keyword evidence="3" id="KW-1185">Reference proteome</keyword>
<evidence type="ECO:0000313" key="2">
    <source>
        <dbReference type="EMBL" id="ABX21550.1"/>
    </source>
</evidence>
<dbReference type="AlphaFoldDB" id="A9MFE5"/>
<dbReference type="HOGENOM" id="CLU_3204943_0_0_6"/>
<sequence>MGVVVVKITLTIEYFSNYAMGERNVGKGATGKSHAQSRTLRGKIG</sequence>
<evidence type="ECO:0000256" key="1">
    <source>
        <dbReference type="SAM" id="MobiDB-lite"/>
    </source>
</evidence>
<reference evidence="2 3" key="1">
    <citation type="submission" date="2007-11" db="EMBL/GenBank/DDBJ databases">
        <authorList>
            <consortium name="The Salmonella enterica serovar Arizonae Genome Sequencing Project"/>
            <person name="McClelland M."/>
            <person name="Sanderson E.K."/>
            <person name="Porwollik S."/>
            <person name="Spieth J."/>
            <person name="Clifton W.S."/>
            <person name="Fulton R."/>
            <person name="Chunyan W."/>
            <person name="Wollam A."/>
            <person name="Shah N."/>
            <person name="Pepin K."/>
            <person name="Bhonagiri V."/>
            <person name="Nash W."/>
            <person name="Johnson M."/>
            <person name="Thiruvilangam P."/>
            <person name="Wilson R."/>
        </authorList>
    </citation>
    <scope>NUCLEOTIDE SEQUENCE [LARGE SCALE GENOMIC DNA]</scope>
    <source>
        <strain evidence="3">ATCC BAA-731 / CDC346-86 / RSK2980</strain>
    </source>
</reference>
<organism evidence="2 3">
    <name type="scientific">Salmonella arizonae (strain ATCC BAA-731 / CDC346-86 / RSK2980)</name>
    <dbReference type="NCBI Taxonomy" id="41514"/>
    <lineage>
        <taxon>Bacteria</taxon>
        <taxon>Pseudomonadati</taxon>
        <taxon>Pseudomonadota</taxon>
        <taxon>Gammaproteobacteria</taxon>
        <taxon>Enterobacterales</taxon>
        <taxon>Enterobacteriaceae</taxon>
        <taxon>Salmonella</taxon>
    </lineage>
</organism>
<feature type="region of interest" description="Disordered" evidence="1">
    <location>
        <begin position="25"/>
        <end position="45"/>
    </location>
</feature>
<dbReference type="KEGG" id="ses:SARI_01658"/>
<name>A9MFE5_SALAR</name>